<protein>
    <submittedName>
        <fullName evidence="1">Uncharacterized protein</fullName>
    </submittedName>
</protein>
<dbReference type="AlphaFoldDB" id="A0AA40HSP0"/>
<proteinExistence type="predicted"/>
<accession>A0AA40HSP0</accession>
<sequence>MQAVGVSSNSSTDSGCKRGQCWQQCLDGTHPGIPFLPTSGHSPVSYPVTTFKITSGISQLTGFVLFSTLTPYC</sequence>
<comment type="caution">
    <text evidence="1">The sequence shown here is derived from an EMBL/GenBank/DDBJ whole genome shotgun (WGS) entry which is preliminary data.</text>
</comment>
<gene>
    <name evidence="1" type="ORF">QTO34_002659</name>
</gene>
<evidence type="ECO:0000313" key="1">
    <source>
        <dbReference type="EMBL" id="KAK1336625.1"/>
    </source>
</evidence>
<reference evidence="1" key="1">
    <citation type="submission" date="2023-06" db="EMBL/GenBank/DDBJ databases">
        <title>Reference genome for the Northern bat (Eptesicus nilssonii), a most northern bat species.</title>
        <authorList>
            <person name="Laine V.N."/>
            <person name="Pulliainen A.T."/>
            <person name="Lilley T.M."/>
        </authorList>
    </citation>
    <scope>NUCLEOTIDE SEQUENCE</scope>
    <source>
        <strain evidence="1">BLF_Eptnil</strain>
        <tissue evidence="1">Kidney</tissue>
    </source>
</reference>
<dbReference type="Proteomes" id="UP001177744">
    <property type="component" value="Unassembled WGS sequence"/>
</dbReference>
<keyword evidence="2" id="KW-1185">Reference proteome</keyword>
<name>A0AA40HSP0_CNENI</name>
<dbReference type="EMBL" id="JAULJE010000012">
    <property type="protein sequence ID" value="KAK1336625.1"/>
    <property type="molecule type" value="Genomic_DNA"/>
</dbReference>
<evidence type="ECO:0000313" key="2">
    <source>
        <dbReference type="Proteomes" id="UP001177744"/>
    </source>
</evidence>
<organism evidence="1 2">
    <name type="scientific">Cnephaeus nilssonii</name>
    <name type="common">Northern bat</name>
    <name type="synonym">Eptesicus nilssonii</name>
    <dbReference type="NCBI Taxonomy" id="3371016"/>
    <lineage>
        <taxon>Eukaryota</taxon>
        <taxon>Metazoa</taxon>
        <taxon>Chordata</taxon>
        <taxon>Craniata</taxon>
        <taxon>Vertebrata</taxon>
        <taxon>Euteleostomi</taxon>
        <taxon>Mammalia</taxon>
        <taxon>Eutheria</taxon>
        <taxon>Laurasiatheria</taxon>
        <taxon>Chiroptera</taxon>
        <taxon>Yangochiroptera</taxon>
        <taxon>Vespertilionidae</taxon>
        <taxon>Cnephaeus</taxon>
    </lineage>
</organism>